<gene>
    <name evidence="2" type="ORF">ACOC_LOCUS11948</name>
</gene>
<dbReference type="WBParaSite" id="ACOC_0001194701-mRNA-1">
    <property type="protein sequence ID" value="ACOC_0001194701-mRNA-1"/>
    <property type="gene ID" value="ACOC_0001194701"/>
</dbReference>
<keyword evidence="3" id="KW-1185">Reference proteome</keyword>
<sequence length="169" mass="18527">MSTPPKPVSISYDGDGEPVTSSSWRTSEWPVETGILIECLIPHLLHAQSPPPSEASVTEPQTALESPSRGDIMLNKLPMENNGLTNMSDATSSSMPNNTFQDCSVENAISSEQINQRTFLSLPYHIVSPPPVMNITPLGRVLISPIHRGPLSPVAMREWWNDVRKCPVI</sequence>
<name>A0A0R3PZG1_ANGCS</name>
<evidence type="ECO:0000313" key="4">
    <source>
        <dbReference type="WBParaSite" id="ACOC_0001194701-mRNA-1"/>
    </source>
</evidence>
<organism evidence="4">
    <name type="scientific">Angiostrongylus costaricensis</name>
    <name type="common">Nematode worm</name>
    <dbReference type="NCBI Taxonomy" id="334426"/>
    <lineage>
        <taxon>Eukaryota</taxon>
        <taxon>Metazoa</taxon>
        <taxon>Ecdysozoa</taxon>
        <taxon>Nematoda</taxon>
        <taxon>Chromadorea</taxon>
        <taxon>Rhabditida</taxon>
        <taxon>Rhabditina</taxon>
        <taxon>Rhabditomorpha</taxon>
        <taxon>Strongyloidea</taxon>
        <taxon>Metastrongylidae</taxon>
        <taxon>Angiostrongylus</taxon>
    </lineage>
</organism>
<feature type="compositionally biased region" description="Polar residues" evidence="1">
    <location>
        <begin position="55"/>
        <end position="65"/>
    </location>
</feature>
<dbReference type="EMBL" id="UYYA01004838">
    <property type="protein sequence ID" value="VDM63533.1"/>
    <property type="molecule type" value="Genomic_DNA"/>
</dbReference>
<reference evidence="2 3" key="2">
    <citation type="submission" date="2018-11" db="EMBL/GenBank/DDBJ databases">
        <authorList>
            <consortium name="Pathogen Informatics"/>
        </authorList>
    </citation>
    <scope>NUCLEOTIDE SEQUENCE [LARGE SCALE GENOMIC DNA]</scope>
    <source>
        <strain evidence="2 3">Costa Rica</strain>
    </source>
</reference>
<proteinExistence type="predicted"/>
<dbReference type="AlphaFoldDB" id="A0A0R3PZG1"/>
<feature type="region of interest" description="Disordered" evidence="1">
    <location>
        <begin position="49"/>
        <end position="75"/>
    </location>
</feature>
<feature type="region of interest" description="Disordered" evidence="1">
    <location>
        <begin position="1"/>
        <end position="25"/>
    </location>
</feature>
<evidence type="ECO:0000313" key="3">
    <source>
        <dbReference type="Proteomes" id="UP000267027"/>
    </source>
</evidence>
<protein>
    <submittedName>
        <fullName evidence="2 4">Uncharacterized protein</fullName>
    </submittedName>
</protein>
<evidence type="ECO:0000256" key="1">
    <source>
        <dbReference type="SAM" id="MobiDB-lite"/>
    </source>
</evidence>
<accession>A0A0R3PZG1</accession>
<reference evidence="4" key="1">
    <citation type="submission" date="2017-02" db="UniProtKB">
        <authorList>
            <consortium name="WormBaseParasite"/>
        </authorList>
    </citation>
    <scope>IDENTIFICATION</scope>
</reference>
<dbReference type="Proteomes" id="UP000267027">
    <property type="component" value="Unassembled WGS sequence"/>
</dbReference>
<evidence type="ECO:0000313" key="2">
    <source>
        <dbReference type="EMBL" id="VDM63533.1"/>
    </source>
</evidence>